<comment type="function">
    <text evidence="1">May function as sodium-coupled metabolite transporter across the chloroplast envelope.</text>
</comment>
<keyword evidence="10 13" id="KW-0472">Membrane</keyword>
<feature type="transmembrane region" description="Helical" evidence="13">
    <location>
        <begin position="311"/>
        <end position="330"/>
    </location>
</feature>
<evidence type="ECO:0000256" key="11">
    <source>
        <dbReference type="ARBA" id="ARBA00038341"/>
    </source>
</evidence>
<dbReference type="InterPro" id="IPR050794">
    <property type="entry name" value="CPA2_transporter"/>
</dbReference>
<evidence type="ECO:0000259" key="14">
    <source>
        <dbReference type="Pfam" id="PF00999"/>
    </source>
</evidence>
<feature type="region of interest" description="Disordered" evidence="12">
    <location>
        <begin position="725"/>
        <end position="759"/>
    </location>
</feature>
<reference evidence="17" key="2">
    <citation type="submission" date="2019-07" db="EMBL/GenBank/DDBJ databases">
        <authorList>
            <person name="Yang Y."/>
            <person name="Bocs S."/>
            <person name="Baudouin L."/>
        </authorList>
    </citation>
    <scope>NUCLEOTIDE SEQUENCE</scope>
    <source>
        <tissue evidence="17">Spear leaf of Hainan Tall coconut</tissue>
    </source>
</reference>
<dbReference type="EMBL" id="CM017880">
    <property type="protein sequence ID" value="KAG1360748.1"/>
    <property type="molecule type" value="Genomic_DNA"/>
</dbReference>
<keyword evidence="9" id="KW-0406">Ion transport</keyword>
<reference evidence="17" key="1">
    <citation type="journal article" date="2017" name="Gigascience">
        <title>The genome draft of coconut (Cocos nucifera).</title>
        <authorList>
            <person name="Xiao Y."/>
            <person name="Xu P."/>
            <person name="Fan H."/>
            <person name="Baudouin L."/>
            <person name="Xia W."/>
            <person name="Bocs S."/>
            <person name="Xu J."/>
            <person name="Li Q."/>
            <person name="Guo A."/>
            <person name="Zhou L."/>
            <person name="Li J."/>
            <person name="Wu Y."/>
            <person name="Ma Z."/>
            <person name="Armero A."/>
            <person name="Issali A.E."/>
            <person name="Liu N."/>
            <person name="Peng M."/>
            <person name="Yang Y."/>
        </authorList>
    </citation>
    <scope>NUCLEOTIDE SEQUENCE</scope>
    <source>
        <tissue evidence="17">Spear leaf of Hainan Tall coconut</tissue>
    </source>
</reference>
<dbReference type="GO" id="GO:0006813">
    <property type="term" value="P:potassium ion transport"/>
    <property type="evidence" value="ECO:0007669"/>
    <property type="project" value="UniProtKB-KW"/>
</dbReference>
<evidence type="ECO:0000256" key="3">
    <source>
        <dbReference type="ARBA" id="ARBA00004141"/>
    </source>
</evidence>
<feature type="transmembrane region" description="Helical" evidence="13">
    <location>
        <begin position="187"/>
        <end position="211"/>
    </location>
</feature>
<comment type="subcellular location">
    <subcellularLocation>
        <location evidence="3">Membrane</location>
        <topology evidence="3">Multi-pass membrane protein</topology>
    </subcellularLocation>
    <subcellularLocation>
        <location evidence="2">Plastid</location>
        <location evidence="2">Chloroplast envelope</location>
    </subcellularLocation>
</comment>
<evidence type="ECO:0000256" key="1">
    <source>
        <dbReference type="ARBA" id="ARBA00003198"/>
    </source>
</evidence>
<dbReference type="InterPro" id="IPR006153">
    <property type="entry name" value="Cation/H_exchanger_TM"/>
</dbReference>
<evidence type="ECO:0000256" key="6">
    <source>
        <dbReference type="ARBA" id="ARBA00022692"/>
    </source>
</evidence>
<evidence type="ECO:0000256" key="8">
    <source>
        <dbReference type="ARBA" id="ARBA00022989"/>
    </source>
</evidence>
<dbReference type="Pfam" id="PF23259">
    <property type="entry name" value="CHX17_C"/>
    <property type="match status" value="1"/>
</dbReference>
<dbReference type="GO" id="GO:0006885">
    <property type="term" value="P:regulation of pH"/>
    <property type="evidence" value="ECO:0007669"/>
    <property type="project" value="TreeGrafter"/>
</dbReference>
<evidence type="ECO:0000256" key="10">
    <source>
        <dbReference type="ARBA" id="ARBA00023136"/>
    </source>
</evidence>
<feature type="transmembrane region" description="Helical" evidence="13">
    <location>
        <begin position="27"/>
        <end position="46"/>
    </location>
</feature>
<organism evidence="17 18">
    <name type="scientific">Cocos nucifera</name>
    <name type="common">Coconut palm</name>
    <dbReference type="NCBI Taxonomy" id="13894"/>
    <lineage>
        <taxon>Eukaryota</taxon>
        <taxon>Viridiplantae</taxon>
        <taxon>Streptophyta</taxon>
        <taxon>Embryophyta</taxon>
        <taxon>Tracheophyta</taxon>
        <taxon>Spermatophyta</taxon>
        <taxon>Magnoliopsida</taxon>
        <taxon>Liliopsida</taxon>
        <taxon>Arecaceae</taxon>
        <taxon>Arecoideae</taxon>
        <taxon>Cocoseae</taxon>
        <taxon>Attaleinae</taxon>
        <taxon>Cocos</taxon>
    </lineage>
</organism>
<feature type="transmembrane region" description="Helical" evidence="13">
    <location>
        <begin position="288"/>
        <end position="305"/>
    </location>
</feature>
<dbReference type="Gene3D" id="3.40.50.12370">
    <property type="match status" value="1"/>
</dbReference>
<feature type="transmembrane region" description="Helical" evidence="13">
    <location>
        <begin position="119"/>
        <end position="140"/>
    </location>
</feature>
<feature type="transmembrane region" description="Helical" evidence="13">
    <location>
        <begin position="342"/>
        <end position="363"/>
    </location>
</feature>
<keyword evidence="8 13" id="KW-1133">Transmembrane helix</keyword>
<evidence type="ECO:0000259" key="15">
    <source>
        <dbReference type="Pfam" id="PF23256"/>
    </source>
</evidence>
<evidence type="ECO:0000256" key="13">
    <source>
        <dbReference type="SAM" id="Phobius"/>
    </source>
</evidence>
<keyword evidence="18" id="KW-1185">Reference proteome</keyword>
<evidence type="ECO:0000256" key="2">
    <source>
        <dbReference type="ARBA" id="ARBA00004119"/>
    </source>
</evidence>
<dbReference type="InterPro" id="IPR057290">
    <property type="entry name" value="CHX17_C"/>
</dbReference>
<feature type="domain" description="Cation/H(+) antiporter C-terminal" evidence="16">
    <location>
        <begin position="622"/>
        <end position="664"/>
    </location>
</feature>
<dbReference type="PANTHER" id="PTHR32468:SF102">
    <property type="entry name" value="OS08G0117800 PROTEIN"/>
    <property type="match status" value="1"/>
</dbReference>
<evidence type="ECO:0000259" key="16">
    <source>
        <dbReference type="Pfam" id="PF23259"/>
    </source>
</evidence>
<dbReference type="GO" id="GO:0009941">
    <property type="term" value="C:chloroplast envelope"/>
    <property type="evidence" value="ECO:0007669"/>
    <property type="project" value="UniProtKB-SubCell"/>
</dbReference>
<keyword evidence="5" id="KW-0633">Potassium transport</keyword>
<dbReference type="GO" id="GO:0012505">
    <property type="term" value="C:endomembrane system"/>
    <property type="evidence" value="ECO:0007669"/>
    <property type="project" value="TreeGrafter"/>
</dbReference>
<dbReference type="Pfam" id="PF00999">
    <property type="entry name" value="Na_H_Exchanger"/>
    <property type="match status" value="1"/>
</dbReference>
<keyword evidence="7" id="KW-0630">Potassium</keyword>
<dbReference type="PANTHER" id="PTHR32468">
    <property type="entry name" value="CATION/H + ANTIPORTER"/>
    <property type="match status" value="1"/>
</dbReference>
<sequence length="759" mass="83425">MLCYPAIRATSSGVWIGDNPLDFSFPLLIYQITIIFIFCRITHFFLRRFSQPVAISQIIAGVMLGPSVLGRYGKFEEIIFNQRSSQQLNTVGLLFFMLFLFMVGVKTDVTMIPKAGKKSVAIAILSSVLPASIVLLVARLQESHLPPSFRQGGILVNLAFKWSRTSYTVISCALAELELLTSKLGRVAMSASLILDVANLFVTSAIGGYLLSSRHDMPGKGVVSVLSFFAFLFFVIFMARPFIVWVIRRRTPEGALLDEACFMMVIFIALGCGLISEMIGFHATMGPFVLGLVLPGGAPLGVTVVEKMDGLVTGVFLPVFLASAGLRMDLAKLTDFNQWGLLEAYIIMLTLAKLIGVMLPCLYCKMPLRDALTVGLMMNARGIFEVDTAIRWHENKVVDDQLYTVVILSIIIIGGGTAPLVTYLYHPEDRFVAYKRRTVQHSRRGDELRVLACIHSQDNVAPIITLLEASHPIVDAPICVYLLHLVQLVGRADAILVPHKRHRSSPSSDTDRIVNAFRFFEQQHPSSVSIIPYICISPYATMHDDICSLALDKKITLVILPFHRNATIDGTLATAHAALQAINCNVVRYAPCSVAILIDHGLTAAGTAAPALTGGGRPFQRIAVYFLGGADDREALAYAARMAEDPAVGLTVVRIVPPPEWRCDGGKDELLDDEMVDEFRRERLEGERVQYREEVAKDGADTVRVIQETNSGGRVSTLVVQQQTRVRSTQAESPRAVRPVGRQVAPVNGKYRGNENSGF</sequence>
<dbReference type="Pfam" id="PF23256">
    <property type="entry name" value="CHX17_2nd"/>
    <property type="match status" value="1"/>
</dbReference>
<protein>
    <submittedName>
        <fullName evidence="17">Cation/H(+) antiporter 15-like</fullName>
    </submittedName>
</protein>
<comment type="similarity">
    <text evidence="11">Belongs to the monovalent cation:proton antiporter 2 (CPA2) transporter (TC 2.A.37) family. CHX (TC 2.A.37.4) subfamily.</text>
</comment>
<evidence type="ECO:0000256" key="9">
    <source>
        <dbReference type="ARBA" id="ARBA00023065"/>
    </source>
</evidence>
<dbReference type="InterPro" id="IPR057291">
    <property type="entry name" value="CHX17_2nd"/>
</dbReference>
<evidence type="ECO:0000256" key="5">
    <source>
        <dbReference type="ARBA" id="ARBA00022538"/>
    </source>
</evidence>
<dbReference type="GO" id="GO:0016020">
    <property type="term" value="C:membrane"/>
    <property type="evidence" value="ECO:0007669"/>
    <property type="project" value="UniProtKB-SubCell"/>
</dbReference>
<feature type="domain" description="Cation/H(+) antiporter central" evidence="15">
    <location>
        <begin position="479"/>
        <end position="604"/>
    </location>
</feature>
<gene>
    <name evidence="17" type="ORF">COCNU_09G002110</name>
</gene>
<dbReference type="Gene3D" id="1.20.1530.20">
    <property type="match status" value="1"/>
</dbReference>
<dbReference type="InterPro" id="IPR038770">
    <property type="entry name" value="Na+/solute_symporter_sf"/>
</dbReference>
<evidence type="ECO:0000256" key="12">
    <source>
        <dbReference type="SAM" id="MobiDB-lite"/>
    </source>
</evidence>
<feature type="transmembrane region" description="Helical" evidence="13">
    <location>
        <begin position="223"/>
        <end position="243"/>
    </location>
</feature>
<accession>A0A8K0IIW7</accession>
<dbReference type="AlphaFoldDB" id="A0A8K0IIW7"/>
<dbReference type="OrthoDB" id="1889525at2759"/>
<dbReference type="GO" id="GO:0015297">
    <property type="term" value="F:antiporter activity"/>
    <property type="evidence" value="ECO:0007669"/>
    <property type="project" value="InterPro"/>
</dbReference>
<name>A0A8K0IIW7_COCNU</name>
<feature type="transmembrane region" description="Helical" evidence="13">
    <location>
        <begin position="90"/>
        <end position="107"/>
    </location>
</feature>
<proteinExistence type="inferred from homology"/>
<comment type="caution">
    <text evidence="17">The sequence shown here is derived from an EMBL/GenBank/DDBJ whole genome shotgun (WGS) entry which is preliminary data.</text>
</comment>
<feature type="transmembrane region" description="Helical" evidence="13">
    <location>
        <begin position="255"/>
        <end position="276"/>
    </location>
</feature>
<dbReference type="Proteomes" id="UP000797356">
    <property type="component" value="Chromosome 9"/>
</dbReference>
<evidence type="ECO:0000313" key="17">
    <source>
        <dbReference type="EMBL" id="KAG1360748.1"/>
    </source>
</evidence>
<keyword evidence="6 13" id="KW-0812">Transmembrane</keyword>
<keyword evidence="4" id="KW-0813">Transport</keyword>
<dbReference type="GO" id="GO:1902600">
    <property type="term" value="P:proton transmembrane transport"/>
    <property type="evidence" value="ECO:0007669"/>
    <property type="project" value="InterPro"/>
</dbReference>
<evidence type="ECO:0000256" key="7">
    <source>
        <dbReference type="ARBA" id="ARBA00022958"/>
    </source>
</evidence>
<evidence type="ECO:0000256" key="4">
    <source>
        <dbReference type="ARBA" id="ARBA00022448"/>
    </source>
</evidence>
<evidence type="ECO:0000313" key="18">
    <source>
        <dbReference type="Proteomes" id="UP000797356"/>
    </source>
</evidence>
<feature type="domain" description="Cation/H+ exchanger transmembrane" evidence="14">
    <location>
        <begin position="35"/>
        <end position="419"/>
    </location>
</feature>
<feature type="transmembrane region" description="Helical" evidence="13">
    <location>
        <begin position="402"/>
        <end position="425"/>
    </location>
</feature>
<feature type="transmembrane region" description="Helical" evidence="13">
    <location>
        <begin position="53"/>
        <end position="70"/>
    </location>
</feature>